<comment type="subcellular location">
    <subcellularLocation>
        <location evidence="1">Cell membrane</location>
        <topology evidence="1">Multi-pass membrane protein</topology>
    </subcellularLocation>
</comment>
<dbReference type="GO" id="GO:0006886">
    <property type="term" value="P:intracellular protein transport"/>
    <property type="evidence" value="ECO:0007669"/>
    <property type="project" value="InterPro"/>
</dbReference>
<evidence type="ECO:0000256" key="4">
    <source>
        <dbReference type="ARBA" id="ARBA00022475"/>
    </source>
</evidence>
<dbReference type="AlphaFoldDB" id="A0A1F6FF37"/>
<dbReference type="STRING" id="1798525.A3G90_00025"/>
<dbReference type="InterPro" id="IPR005665">
    <property type="entry name" value="SecF_bac"/>
</dbReference>
<feature type="transmembrane region" description="Helical" evidence="10">
    <location>
        <begin position="263"/>
        <end position="280"/>
    </location>
</feature>
<dbReference type="InterPro" id="IPR048634">
    <property type="entry name" value="SecD_SecF_C"/>
</dbReference>
<evidence type="ECO:0000256" key="7">
    <source>
        <dbReference type="ARBA" id="ARBA00022989"/>
    </source>
</evidence>
<keyword evidence="4" id="KW-1003">Cell membrane</keyword>
<evidence type="ECO:0000256" key="2">
    <source>
        <dbReference type="ARBA" id="ARBA00015792"/>
    </source>
</evidence>
<dbReference type="InterPro" id="IPR022645">
    <property type="entry name" value="SecD/SecF_bac"/>
</dbReference>
<feature type="transmembrane region" description="Helical" evidence="10">
    <location>
        <begin position="9"/>
        <end position="30"/>
    </location>
</feature>
<dbReference type="Pfam" id="PF02355">
    <property type="entry name" value="SecD_SecF_C"/>
    <property type="match status" value="2"/>
</dbReference>
<keyword evidence="9 10" id="KW-0472">Membrane</keyword>
<sequence>MKIIAYRKLWLLIGAGIVTAAALIVLTLGLKPSIDFTGGSLTEVRYSTLPDKAVVEAAALATNLGTVSVRQSSSDVGQGYLVSTRDLNEGERAELSAALTALGEGGEISRFTSIGPVIGQELKDKAVWAIGAVLLLTICYVAFAFRGIGWPVSSWVYGGITILVLFHDILVPMAAMSLMGYFLGAEADILFVTVLLTILGYSVNDTIVIFDRVREKLHEHRTEHKKMVKVVGGLDQEVVTHTLLKPFDQIVGQAVNETMSRSINTSLTVVLALVALYFFGSTVTQNFIAVLLVGVLAGAYSSIFIANPLLVMYEEWTRGKREVK</sequence>
<evidence type="ECO:0000256" key="10">
    <source>
        <dbReference type="SAM" id="Phobius"/>
    </source>
</evidence>
<feature type="transmembrane region" description="Helical" evidence="10">
    <location>
        <begin position="189"/>
        <end position="210"/>
    </location>
</feature>
<keyword evidence="3" id="KW-0813">Transport</keyword>
<protein>
    <recommendedName>
        <fullName evidence="2">Protein translocase subunit SecF</fullName>
    </recommendedName>
</protein>
<evidence type="ECO:0000256" key="5">
    <source>
        <dbReference type="ARBA" id="ARBA00022692"/>
    </source>
</evidence>
<dbReference type="Gene3D" id="1.20.1640.10">
    <property type="entry name" value="Multidrug efflux transporter AcrB transmembrane domain"/>
    <property type="match status" value="1"/>
</dbReference>
<name>A0A1F6FF37_9BACT</name>
<dbReference type="Pfam" id="PF07549">
    <property type="entry name" value="Sec_GG"/>
    <property type="match status" value="1"/>
</dbReference>
<feature type="transmembrane region" description="Helical" evidence="10">
    <location>
        <begin position="126"/>
        <end position="143"/>
    </location>
</feature>
<dbReference type="GO" id="GO:0015450">
    <property type="term" value="F:protein-transporting ATPase activity"/>
    <property type="evidence" value="ECO:0007669"/>
    <property type="project" value="InterPro"/>
</dbReference>
<proteinExistence type="predicted"/>
<evidence type="ECO:0000256" key="8">
    <source>
        <dbReference type="ARBA" id="ARBA00023010"/>
    </source>
</evidence>
<dbReference type="PANTHER" id="PTHR30081:SF8">
    <property type="entry name" value="PROTEIN TRANSLOCASE SUBUNIT SECF"/>
    <property type="match status" value="1"/>
</dbReference>
<accession>A0A1F6FF37</accession>
<dbReference type="PANTHER" id="PTHR30081">
    <property type="entry name" value="PROTEIN-EXPORT MEMBRANE PROTEIN SEC"/>
    <property type="match status" value="1"/>
</dbReference>
<dbReference type="InterPro" id="IPR022813">
    <property type="entry name" value="SecD/SecF_arch_bac"/>
</dbReference>
<evidence type="ECO:0000313" key="12">
    <source>
        <dbReference type="EMBL" id="OGG84474.1"/>
    </source>
</evidence>
<feature type="transmembrane region" description="Helical" evidence="10">
    <location>
        <begin position="155"/>
        <end position="183"/>
    </location>
</feature>
<dbReference type="NCBIfam" id="TIGR00966">
    <property type="entry name" value="transloc_SecF"/>
    <property type="match status" value="1"/>
</dbReference>
<keyword evidence="8" id="KW-0811">Translocation</keyword>
<organism evidence="12 13">
    <name type="scientific">Candidatus Kaiserbacteria bacterium RIFCSPLOWO2_12_FULL_45_26</name>
    <dbReference type="NCBI Taxonomy" id="1798525"/>
    <lineage>
        <taxon>Bacteria</taxon>
        <taxon>Candidatus Kaiseribacteriota</taxon>
    </lineage>
</organism>
<evidence type="ECO:0000259" key="11">
    <source>
        <dbReference type="Pfam" id="PF02355"/>
    </source>
</evidence>
<gene>
    <name evidence="12" type="ORF">A3G90_00025</name>
</gene>
<comment type="caution">
    <text evidence="12">The sequence shown here is derived from an EMBL/GenBank/DDBJ whole genome shotgun (WGS) entry which is preliminary data.</text>
</comment>
<evidence type="ECO:0000313" key="13">
    <source>
        <dbReference type="Proteomes" id="UP000177325"/>
    </source>
</evidence>
<dbReference type="SUPFAM" id="SSF82866">
    <property type="entry name" value="Multidrug efflux transporter AcrB transmembrane domain"/>
    <property type="match status" value="1"/>
</dbReference>
<reference evidence="12 13" key="1">
    <citation type="journal article" date="2016" name="Nat. Commun.">
        <title>Thousands of microbial genomes shed light on interconnected biogeochemical processes in an aquifer system.</title>
        <authorList>
            <person name="Anantharaman K."/>
            <person name="Brown C.T."/>
            <person name="Hug L.A."/>
            <person name="Sharon I."/>
            <person name="Castelle C.J."/>
            <person name="Probst A.J."/>
            <person name="Thomas B.C."/>
            <person name="Singh A."/>
            <person name="Wilkins M.J."/>
            <person name="Karaoz U."/>
            <person name="Brodie E.L."/>
            <person name="Williams K.H."/>
            <person name="Hubbard S.S."/>
            <person name="Banfield J.F."/>
        </authorList>
    </citation>
    <scope>NUCLEOTIDE SEQUENCE [LARGE SCALE GENOMIC DNA]</scope>
</reference>
<keyword evidence="5 10" id="KW-0812">Transmembrane</keyword>
<dbReference type="PRINTS" id="PR01755">
    <property type="entry name" value="SECFTRNLCASE"/>
</dbReference>
<keyword evidence="7 10" id="KW-1133">Transmembrane helix</keyword>
<dbReference type="EMBL" id="MFMM01000001">
    <property type="protein sequence ID" value="OGG84474.1"/>
    <property type="molecule type" value="Genomic_DNA"/>
</dbReference>
<feature type="domain" description="Protein export membrane protein SecD/SecF C-terminal" evidence="11">
    <location>
        <begin position="239"/>
        <end position="315"/>
    </location>
</feature>
<dbReference type="InterPro" id="IPR022646">
    <property type="entry name" value="SecD/SecF_CS"/>
</dbReference>
<dbReference type="Proteomes" id="UP000177325">
    <property type="component" value="Unassembled WGS sequence"/>
</dbReference>
<dbReference type="GO" id="GO:0005886">
    <property type="term" value="C:plasma membrane"/>
    <property type="evidence" value="ECO:0007669"/>
    <property type="project" value="UniProtKB-SubCell"/>
</dbReference>
<evidence type="ECO:0000256" key="1">
    <source>
        <dbReference type="ARBA" id="ARBA00004651"/>
    </source>
</evidence>
<feature type="domain" description="Protein export membrane protein SecD/SecF C-terminal" evidence="11">
    <location>
        <begin position="98"/>
        <end position="224"/>
    </location>
</feature>
<feature type="transmembrane region" description="Helical" evidence="10">
    <location>
        <begin position="286"/>
        <end position="311"/>
    </location>
</feature>
<keyword evidence="6" id="KW-0653">Protein transport</keyword>
<evidence type="ECO:0000256" key="9">
    <source>
        <dbReference type="ARBA" id="ARBA00023136"/>
    </source>
</evidence>
<evidence type="ECO:0000256" key="3">
    <source>
        <dbReference type="ARBA" id="ARBA00022448"/>
    </source>
</evidence>
<evidence type="ECO:0000256" key="6">
    <source>
        <dbReference type="ARBA" id="ARBA00022927"/>
    </source>
</evidence>